<comment type="caution">
    <text evidence="3">The sequence shown here is derived from an EMBL/GenBank/DDBJ whole genome shotgun (WGS) entry which is preliminary data.</text>
</comment>
<dbReference type="PANTHER" id="PTHR46889">
    <property type="entry name" value="TRANSPOSASE INSF FOR INSERTION SEQUENCE IS3B-RELATED"/>
    <property type="match status" value="1"/>
</dbReference>
<dbReference type="Pfam" id="PF13276">
    <property type="entry name" value="HTH_21"/>
    <property type="match status" value="1"/>
</dbReference>
<dbReference type="InterPro" id="IPR025948">
    <property type="entry name" value="HTH-like_dom"/>
</dbReference>
<reference evidence="3" key="1">
    <citation type="submission" date="2021-05" db="EMBL/GenBank/DDBJ databases">
        <authorList>
            <person name="Arsene-Ploetze F."/>
        </authorList>
    </citation>
    <scope>NUCLEOTIDE SEQUENCE</scope>
    <source>
        <strain evidence="3">DSM 42138</strain>
    </source>
</reference>
<proteinExistence type="predicted"/>
<evidence type="ECO:0000313" key="3">
    <source>
        <dbReference type="EMBL" id="CAG6393583.1"/>
    </source>
</evidence>
<dbReference type="PANTHER" id="PTHR46889:SF4">
    <property type="entry name" value="TRANSPOSASE INSO FOR INSERTION SEQUENCE ELEMENT IS911B-RELATED"/>
    <property type="match status" value="1"/>
</dbReference>
<dbReference type="Proteomes" id="UP001152519">
    <property type="component" value="Unassembled WGS sequence"/>
</dbReference>
<protein>
    <recommendedName>
        <fullName evidence="2">HTH-like domain-containing protein</fullName>
    </recommendedName>
</protein>
<evidence type="ECO:0000256" key="1">
    <source>
        <dbReference type="SAM" id="MobiDB-lite"/>
    </source>
</evidence>
<dbReference type="AlphaFoldDB" id="A0A9W4DNV4"/>
<evidence type="ECO:0000259" key="2">
    <source>
        <dbReference type="Pfam" id="PF13276"/>
    </source>
</evidence>
<dbReference type="InterPro" id="IPR050900">
    <property type="entry name" value="Transposase_IS3/IS150/IS904"/>
</dbReference>
<feature type="region of interest" description="Disordered" evidence="1">
    <location>
        <begin position="96"/>
        <end position="194"/>
    </location>
</feature>
<gene>
    <name evidence="3" type="ORF">SCOCK_210023</name>
</gene>
<organism evidence="3 4">
    <name type="scientific">Actinacidiphila cocklensis</name>
    <dbReference type="NCBI Taxonomy" id="887465"/>
    <lineage>
        <taxon>Bacteria</taxon>
        <taxon>Bacillati</taxon>
        <taxon>Actinomycetota</taxon>
        <taxon>Actinomycetes</taxon>
        <taxon>Kitasatosporales</taxon>
        <taxon>Streptomycetaceae</taxon>
        <taxon>Actinacidiphila</taxon>
    </lineage>
</organism>
<sequence length="219" mass="24716">MIDHLRDRGLGVDPVCRVLELSPSTYFARKKRPKSARRLRDEQLMPLIEQVHEDSGGTYGARRITRALGRKGHEVARCTVERLMAELGLEGVIRGRRRRTTVPEPSAPPAAGPGRPRLHREPPGPAVGRRHDLCPHMVGLGIRGVRPGRVLPDDRRLAGREPHADRTSAGRTGDGPVEAEDQEGLRPRPSQRQGFAIRINSVYRPARRNRRLRLRRVRR</sequence>
<evidence type="ECO:0000313" key="4">
    <source>
        <dbReference type="Proteomes" id="UP001152519"/>
    </source>
</evidence>
<keyword evidence="4" id="KW-1185">Reference proteome</keyword>
<feature type="domain" description="HTH-like" evidence="2">
    <location>
        <begin position="40"/>
        <end position="97"/>
    </location>
</feature>
<accession>A0A9W4DNV4</accession>
<dbReference type="EMBL" id="CAJSLV010000050">
    <property type="protein sequence ID" value="CAG6393583.1"/>
    <property type="molecule type" value="Genomic_DNA"/>
</dbReference>
<name>A0A9W4DNV4_9ACTN</name>
<feature type="compositionally biased region" description="Basic and acidic residues" evidence="1">
    <location>
        <begin position="151"/>
        <end position="168"/>
    </location>
</feature>